<feature type="domain" description="F-box" evidence="1">
    <location>
        <begin position="23"/>
        <end position="69"/>
    </location>
</feature>
<keyword evidence="3" id="KW-1185">Reference proteome</keyword>
<dbReference type="SMART" id="SM00256">
    <property type="entry name" value="FBOX"/>
    <property type="match status" value="1"/>
</dbReference>
<evidence type="ECO:0000313" key="2">
    <source>
        <dbReference type="EMBL" id="KAL3857370.1"/>
    </source>
</evidence>
<dbReference type="SUPFAM" id="SSF52047">
    <property type="entry name" value="RNI-like"/>
    <property type="match status" value="1"/>
</dbReference>
<dbReference type="Proteomes" id="UP001634394">
    <property type="component" value="Unassembled WGS sequence"/>
</dbReference>
<dbReference type="SUPFAM" id="SSF81383">
    <property type="entry name" value="F-box domain"/>
    <property type="match status" value="1"/>
</dbReference>
<comment type="caution">
    <text evidence="2">The sequence shown here is derived from an EMBL/GenBank/DDBJ whole genome shotgun (WGS) entry which is preliminary data.</text>
</comment>
<proteinExistence type="predicted"/>
<dbReference type="FunFam" id="1.20.1280.50:FF:000005">
    <property type="entry name" value="F-box/LRR-repeat protein 3 isoform X1"/>
    <property type="match status" value="1"/>
</dbReference>
<dbReference type="Pfam" id="PF12937">
    <property type="entry name" value="F-box-like"/>
    <property type="match status" value="1"/>
</dbReference>
<dbReference type="PROSITE" id="PS50181">
    <property type="entry name" value="FBOX"/>
    <property type="match status" value="1"/>
</dbReference>
<protein>
    <recommendedName>
        <fullName evidence="1">F-box domain-containing protein</fullName>
    </recommendedName>
</protein>
<dbReference type="Gene3D" id="1.20.1280.50">
    <property type="match status" value="1"/>
</dbReference>
<reference evidence="2 3" key="1">
    <citation type="submission" date="2024-11" db="EMBL/GenBank/DDBJ databases">
        <title>Chromosome-level genome assembly of the freshwater bivalve Anodonta woodiana.</title>
        <authorList>
            <person name="Chen X."/>
        </authorList>
    </citation>
    <scope>NUCLEOTIDE SEQUENCE [LARGE SCALE GENOMIC DNA]</scope>
    <source>
        <strain evidence="2">MN2024</strain>
        <tissue evidence="2">Gills</tissue>
    </source>
</reference>
<evidence type="ECO:0000313" key="3">
    <source>
        <dbReference type="Proteomes" id="UP001634394"/>
    </source>
</evidence>
<dbReference type="PANTHER" id="PTHR20872:SF1">
    <property type="entry name" value="F-BOX DOMAIN-CONTAINING PROTEIN"/>
    <property type="match status" value="1"/>
</dbReference>
<accession>A0ABD3V7A2</accession>
<name>A0ABD3V7A2_SINWO</name>
<dbReference type="InterPro" id="IPR032675">
    <property type="entry name" value="LRR_dom_sf"/>
</dbReference>
<sequence>MAFSWIKSAVHWFRSTFNMDPEHSFWEYLPDIAVIEVFRHLGDRDRVNMALVCKNWNRLLGTPCLWRSRHFDMAGYRAQIIGTRACKYAERFGSYLKRLTITCSHPSYHTCKYFQKAMEDMISRLHRAQLEEFEMERLELDRFWKYESPRERLINSFVRFFKTQKSLQYFDMSMGQFPVPGGCRILEAVAHGSGDKVSDMLIEDFFHSRLAAFQVRRYITSISKFTNIKYLALNYNCLSEDIVEIFSKNLAGKLEAVNIKVYRNDPHFHHISGYAWRLLKAACPRLRVAFWLESMGHATEIIPILVKDIPVWDIHLWTGYDDDAEWHLAQIIDHITDSYGHIIESVSLELDNNHEMVDESLYRLVSRCKILGALNINAIILTSTVEIICQMQLENKINLEQLNITCCSLTEVEWLELEYIKEKYKEMIESRGLSFKFSSDMLIDST</sequence>
<dbReference type="EMBL" id="JBJQND010000013">
    <property type="protein sequence ID" value="KAL3857370.1"/>
    <property type="molecule type" value="Genomic_DNA"/>
</dbReference>
<organism evidence="2 3">
    <name type="scientific">Sinanodonta woodiana</name>
    <name type="common">Chinese pond mussel</name>
    <name type="synonym">Anodonta woodiana</name>
    <dbReference type="NCBI Taxonomy" id="1069815"/>
    <lineage>
        <taxon>Eukaryota</taxon>
        <taxon>Metazoa</taxon>
        <taxon>Spiralia</taxon>
        <taxon>Lophotrochozoa</taxon>
        <taxon>Mollusca</taxon>
        <taxon>Bivalvia</taxon>
        <taxon>Autobranchia</taxon>
        <taxon>Heteroconchia</taxon>
        <taxon>Palaeoheterodonta</taxon>
        <taxon>Unionida</taxon>
        <taxon>Unionoidea</taxon>
        <taxon>Unionidae</taxon>
        <taxon>Unioninae</taxon>
        <taxon>Sinanodonta</taxon>
    </lineage>
</organism>
<dbReference type="AlphaFoldDB" id="A0ABD3V7A2"/>
<dbReference type="InterPro" id="IPR036047">
    <property type="entry name" value="F-box-like_dom_sf"/>
</dbReference>
<dbReference type="InterPro" id="IPR001810">
    <property type="entry name" value="F-box_dom"/>
</dbReference>
<dbReference type="Gene3D" id="3.80.10.10">
    <property type="entry name" value="Ribonuclease Inhibitor"/>
    <property type="match status" value="1"/>
</dbReference>
<evidence type="ECO:0000259" key="1">
    <source>
        <dbReference type="PROSITE" id="PS50181"/>
    </source>
</evidence>
<dbReference type="PANTHER" id="PTHR20872">
    <property type="match status" value="1"/>
</dbReference>
<gene>
    <name evidence="2" type="ORF">ACJMK2_012045</name>
</gene>